<feature type="compositionally biased region" description="Polar residues" evidence="6">
    <location>
        <begin position="292"/>
        <end position="301"/>
    </location>
</feature>
<dbReference type="Gene3D" id="3.10.290.10">
    <property type="entry name" value="RNA-binding S4 domain"/>
    <property type="match status" value="1"/>
</dbReference>
<dbReference type="InterPro" id="IPR042092">
    <property type="entry name" value="PsdUridine_s_RsuA/RluB/E/F_cat"/>
</dbReference>
<dbReference type="InterPro" id="IPR020094">
    <property type="entry name" value="TruA/RsuA/RluB/E/F_N"/>
</dbReference>
<proteinExistence type="inferred from homology"/>
<dbReference type="InterPro" id="IPR050343">
    <property type="entry name" value="RsuA_PseudoU_synthase"/>
</dbReference>
<feature type="domain" description="RNA-binding S4" evidence="7">
    <location>
        <begin position="2"/>
        <end position="62"/>
    </location>
</feature>
<feature type="compositionally biased region" description="Low complexity" evidence="6">
    <location>
        <begin position="350"/>
        <end position="390"/>
    </location>
</feature>
<keyword evidence="9" id="KW-1185">Reference proteome</keyword>
<dbReference type="CDD" id="cd00165">
    <property type="entry name" value="S4"/>
    <property type="match status" value="1"/>
</dbReference>
<dbReference type="InterPro" id="IPR020103">
    <property type="entry name" value="PsdUridine_synth_cat_dom_sf"/>
</dbReference>
<dbReference type="InterPro" id="IPR002942">
    <property type="entry name" value="S4_RNA-bd"/>
</dbReference>
<dbReference type="InterPro" id="IPR000748">
    <property type="entry name" value="PsdUridine_synth_RsuA/RluB/E/F"/>
</dbReference>
<evidence type="ECO:0000256" key="6">
    <source>
        <dbReference type="SAM" id="MobiDB-lite"/>
    </source>
</evidence>
<evidence type="ECO:0000259" key="7">
    <source>
        <dbReference type="SMART" id="SM00363"/>
    </source>
</evidence>
<feature type="region of interest" description="Disordered" evidence="6">
    <location>
        <begin position="246"/>
        <end position="304"/>
    </location>
</feature>
<dbReference type="SUPFAM" id="SSF55174">
    <property type="entry name" value="Alpha-L RNA-binding motif"/>
    <property type="match status" value="1"/>
</dbReference>
<reference evidence="8 9" key="1">
    <citation type="journal article" date="2006" name="J. Bacteriol.">
        <title>Comparison of the genome sequence of the poultry pathogen Bordetella avium with those of B. bronchiseptica, B. pertussis, and B. parapertussis reveals extensive diversity in surface structures associated with host interaction.</title>
        <authorList>
            <person name="Sebaihia M."/>
            <person name="Preston A."/>
            <person name="Maskell D.J."/>
            <person name="Kuzmiak H."/>
            <person name="Connell T.D."/>
            <person name="King N.D."/>
            <person name="Orndorff P.E."/>
            <person name="Miyamoto D.M."/>
            <person name="Thomson N.R."/>
            <person name="Harris D."/>
            <person name="Goble A."/>
            <person name="Lord A."/>
            <person name="Murphy L."/>
            <person name="Quail M.A."/>
            <person name="Rutter S."/>
            <person name="Squares R."/>
            <person name="Squares S."/>
            <person name="Woodward J."/>
            <person name="Parkhill J."/>
            <person name="Temple L.M."/>
        </authorList>
    </citation>
    <scope>NUCLEOTIDE SEQUENCE [LARGE SCALE GENOMIC DNA]</scope>
    <source>
        <strain evidence="8 9">197N</strain>
    </source>
</reference>
<dbReference type="KEGG" id="bav:BAV2397"/>
<feature type="compositionally biased region" description="Basic and acidic residues" evidence="6">
    <location>
        <begin position="406"/>
        <end position="420"/>
    </location>
</feature>
<dbReference type="GO" id="GO:0003723">
    <property type="term" value="F:RNA binding"/>
    <property type="evidence" value="ECO:0007669"/>
    <property type="project" value="UniProtKB-KW"/>
</dbReference>
<dbReference type="FunFam" id="3.30.70.1560:FF:000001">
    <property type="entry name" value="Pseudouridine synthase"/>
    <property type="match status" value="1"/>
</dbReference>
<dbReference type="STRING" id="360910.BAV2397"/>
<evidence type="ECO:0000256" key="3">
    <source>
        <dbReference type="ARBA" id="ARBA00023235"/>
    </source>
</evidence>
<dbReference type="GO" id="GO:0120159">
    <property type="term" value="F:rRNA pseudouridine synthase activity"/>
    <property type="evidence" value="ECO:0007669"/>
    <property type="project" value="UniProtKB-ARBA"/>
</dbReference>
<evidence type="ECO:0000256" key="1">
    <source>
        <dbReference type="ARBA" id="ARBA00008348"/>
    </source>
</evidence>
<keyword evidence="2 4" id="KW-0694">RNA-binding</keyword>
<gene>
    <name evidence="8" type="primary">rluB</name>
    <name evidence="8" type="ordered locus">BAV2397</name>
</gene>
<dbReference type="InterPro" id="IPR018496">
    <property type="entry name" value="PsdUridine_synth_RsuA/RluB_CS"/>
</dbReference>
<dbReference type="eggNOG" id="COG1187">
    <property type="taxonomic scope" value="Bacteria"/>
</dbReference>
<dbReference type="EMBL" id="AM167904">
    <property type="protein sequence ID" value="CAJ50007.1"/>
    <property type="molecule type" value="Genomic_DNA"/>
</dbReference>
<dbReference type="Pfam" id="PF01479">
    <property type="entry name" value="S4"/>
    <property type="match status" value="1"/>
</dbReference>
<name>Q2KXY3_BORA1</name>
<dbReference type="GO" id="GO:0005829">
    <property type="term" value="C:cytosol"/>
    <property type="evidence" value="ECO:0007669"/>
    <property type="project" value="UniProtKB-ARBA"/>
</dbReference>
<dbReference type="PROSITE" id="PS01149">
    <property type="entry name" value="PSI_RSU"/>
    <property type="match status" value="1"/>
</dbReference>
<dbReference type="Pfam" id="PF00849">
    <property type="entry name" value="PseudoU_synth_2"/>
    <property type="match status" value="1"/>
</dbReference>
<comment type="similarity">
    <text evidence="1 5">Belongs to the pseudouridine synthase RsuA family.</text>
</comment>
<dbReference type="HOGENOM" id="CLU_024979_4_0_4"/>
<dbReference type="GO" id="GO:0000455">
    <property type="term" value="P:enzyme-directed rRNA pseudouridine synthesis"/>
    <property type="evidence" value="ECO:0007669"/>
    <property type="project" value="UniProtKB-ARBA"/>
</dbReference>
<dbReference type="CDD" id="cd02556">
    <property type="entry name" value="PseudoU_synth_RluB"/>
    <property type="match status" value="1"/>
</dbReference>
<evidence type="ECO:0000313" key="8">
    <source>
        <dbReference type="EMBL" id="CAJ50007.1"/>
    </source>
</evidence>
<dbReference type="AlphaFoldDB" id="Q2KXY3"/>
<accession>Q2KXY3</accession>
<dbReference type="EC" id="5.4.99.-" evidence="5"/>
<dbReference type="InterPro" id="IPR036986">
    <property type="entry name" value="S4_RNA-bd_sf"/>
</dbReference>
<protein>
    <recommendedName>
        <fullName evidence="5">Pseudouridine synthase</fullName>
        <ecNumber evidence="5">5.4.99.-</ecNumber>
    </recommendedName>
</protein>
<dbReference type="SUPFAM" id="SSF55120">
    <property type="entry name" value="Pseudouridine synthase"/>
    <property type="match status" value="1"/>
</dbReference>
<evidence type="ECO:0000256" key="2">
    <source>
        <dbReference type="ARBA" id="ARBA00022884"/>
    </source>
</evidence>
<dbReference type="PROSITE" id="PS50889">
    <property type="entry name" value="S4"/>
    <property type="match status" value="1"/>
</dbReference>
<dbReference type="FunFam" id="3.10.290.10:FF:000003">
    <property type="entry name" value="Pseudouridine synthase"/>
    <property type="match status" value="1"/>
</dbReference>
<evidence type="ECO:0000256" key="5">
    <source>
        <dbReference type="RuleBase" id="RU003887"/>
    </source>
</evidence>
<dbReference type="Proteomes" id="UP000001977">
    <property type="component" value="Chromosome"/>
</dbReference>
<keyword evidence="8" id="KW-0456">Lyase</keyword>
<dbReference type="Gene3D" id="3.30.70.1560">
    <property type="entry name" value="Alpha-L RNA-binding motif"/>
    <property type="match status" value="1"/>
</dbReference>
<evidence type="ECO:0000313" key="9">
    <source>
        <dbReference type="Proteomes" id="UP000001977"/>
    </source>
</evidence>
<dbReference type="PANTHER" id="PTHR47683:SF3">
    <property type="entry name" value="RIBOSOMAL LARGE SUBUNIT PSEUDOURIDINE SYNTHASE B"/>
    <property type="match status" value="1"/>
</dbReference>
<feature type="compositionally biased region" description="Low complexity" evidence="6">
    <location>
        <begin position="324"/>
        <end position="336"/>
    </location>
</feature>
<dbReference type="Gene3D" id="3.30.70.580">
    <property type="entry name" value="Pseudouridine synthase I, catalytic domain, N-terminal subdomain"/>
    <property type="match status" value="1"/>
</dbReference>
<evidence type="ECO:0000256" key="4">
    <source>
        <dbReference type="PROSITE-ProRule" id="PRU00182"/>
    </source>
</evidence>
<feature type="compositionally biased region" description="Basic and acidic residues" evidence="6">
    <location>
        <begin position="429"/>
        <end position="444"/>
    </location>
</feature>
<feature type="compositionally biased region" description="Gly residues" evidence="6">
    <location>
        <begin position="447"/>
        <end position="457"/>
    </location>
</feature>
<sequence>MPKLHKVLADAGIGSRREMEELIVAGRVSVNGEPAHIGQRVAANDQVRVNGKLISRPNAKKPPRVILYHKPAGEIVSHDDPNGRANVFTRLPKLRTGKWLSVGRLDLNTEGLLIFTTSGDMANRIMHPRYGTEREYAVRVLGEMDEAQRTSLVEGIDLDDGKAAFGSFDYLGGDGSNRWYRVTLQEGRNREVRRMFEAVGVTVSRLIRTRFGDLVLPRSLRRGRWEELDASLVSALMVQLGLLRDEEESGGRRKSRQPQSHDSALPPGFGTMERNGMNGARIGRRGKLQGGRSASSATSPSDPFGTGLMFAGGYANGHPLGNDAPSKAKPAGASKPARGRKPGSGGGTQGAKPAAAGARAAGKPAGPRAAAGGRGKSATAAAAGKPASPRTQGGRPAGKSAAKTAPRSDVKAAGKPEAKPRARRSGAGRGDDWQPKGPAAHESRLGFMGGRGGRGDR</sequence>
<dbReference type="NCBIfam" id="NF007976">
    <property type="entry name" value="PRK10700.1"/>
    <property type="match status" value="1"/>
</dbReference>
<dbReference type="PANTHER" id="PTHR47683">
    <property type="entry name" value="PSEUDOURIDINE SYNTHASE FAMILY PROTEIN-RELATED"/>
    <property type="match status" value="1"/>
</dbReference>
<dbReference type="GO" id="GO:0016829">
    <property type="term" value="F:lyase activity"/>
    <property type="evidence" value="ECO:0007669"/>
    <property type="project" value="UniProtKB-KW"/>
</dbReference>
<organism evidence="8 9">
    <name type="scientific">Bordetella avium (strain 197N)</name>
    <dbReference type="NCBI Taxonomy" id="360910"/>
    <lineage>
        <taxon>Bacteria</taxon>
        <taxon>Pseudomonadati</taxon>
        <taxon>Pseudomonadota</taxon>
        <taxon>Betaproteobacteria</taxon>
        <taxon>Burkholderiales</taxon>
        <taxon>Alcaligenaceae</taxon>
        <taxon>Bordetella</taxon>
    </lineage>
</organism>
<dbReference type="SMART" id="SM00363">
    <property type="entry name" value="S4"/>
    <property type="match status" value="1"/>
</dbReference>
<dbReference type="InterPro" id="IPR006145">
    <property type="entry name" value="PsdUridine_synth_RsuA/RluA"/>
</dbReference>
<feature type="region of interest" description="Disordered" evidence="6">
    <location>
        <begin position="318"/>
        <end position="457"/>
    </location>
</feature>
<keyword evidence="3 5" id="KW-0413">Isomerase</keyword>
<dbReference type="NCBIfam" id="TIGR00093">
    <property type="entry name" value="pseudouridine synthase"/>
    <property type="match status" value="1"/>
</dbReference>